<dbReference type="InterPro" id="IPR006311">
    <property type="entry name" value="TAT_signal"/>
</dbReference>
<dbReference type="Gene3D" id="3.60.21.10">
    <property type="match status" value="1"/>
</dbReference>
<sequence>MSTKNQQLNRRNFLGNVSKAGLLGVFGISPLASTAKNVLQDNQSPPLNSTDNTQFLCAPYLQNPGSTHITIFWLTNKPCYSWVEFGENAQQLSEKAHHVTNGLVDANSTLHKIVLTDLKPNTTYYYKAVSKEIVDFQPYKLTYGETIFSEVYSFTTINPAAKETSWLILNDIHDRPNSFKDLISLNGNDPYDFVFLNGDMFDYQTGEQQLVDHLFKPTSEVFASEKPFLFVRGNHETRGKFARQIDSYFDNPNNRYYYSFTRGPVHAIVLDTGEDKEDTHPVYAGIVDFDQYREQQQAWLKRAVQTPEFKKAKYRVVMMHIPHYHSDEAHGTVHCRELFGPIFNDAKIDLFIAGHTHKFGIYQPEAGKHNYPFVIGGGPKAGNRTLIKVKANQEQLVLTMLKDDGSEIGTVKVKGRK</sequence>
<feature type="domain" description="Calcineurin-like phosphoesterase" evidence="2">
    <location>
        <begin position="167"/>
        <end position="358"/>
    </location>
</feature>
<keyword evidence="5" id="KW-1185">Reference proteome</keyword>
<dbReference type="Gene3D" id="2.60.40.380">
    <property type="entry name" value="Purple acid phosphatase-like, N-terminal"/>
    <property type="match status" value="1"/>
</dbReference>
<gene>
    <name evidence="4" type="ORF">LX64_00431</name>
</gene>
<reference evidence="4 5" key="1">
    <citation type="submission" date="2018-06" db="EMBL/GenBank/DDBJ databases">
        <title>Genomic Encyclopedia of Archaeal and Bacterial Type Strains, Phase II (KMG-II): from individual species to whole genera.</title>
        <authorList>
            <person name="Goeker M."/>
        </authorList>
    </citation>
    <scope>NUCLEOTIDE SEQUENCE [LARGE SCALE GENOMIC DNA]</scope>
    <source>
        <strain evidence="4 5">DSM 23857</strain>
    </source>
</reference>
<dbReference type="AlphaFoldDB" id="A0A327R4Z2"/>
<dbReference type="Proteomes" id="UP000249547">
    <property type="component" value="Unassembled WGS sequence"/>
</dbReference>
<dbReference type="InterPro" id="IPR015914">
    <property type="entry name" value="PAPs_N"/>
</dbReference>
<dbReference type="EMBL" id="QLLL01000001">
    <property type="protein sequence ID" value="RAJ10824.1"/>
    <property type="molecule type" value="Genomic_DNA"/>
</dbReference>
<dbReference type="Pfam" id="PF16656">
    <property type="entry name" value="Pur_ac_phosph_N"/>
    <property type="match status" value="1"/>
</dbReference>
<dbReference type="SUPFAM" id="SSF49363">
    <property type="entry name" value="Purple acid phosphatase, N-terminal domain"/>
    <property type="match status" value="1"/>
</dbReference>
<dbReference type="InterPro" id="IPR004843">
    <property type="entry name" value="Calcineurin-like_PHP"/>
</dbReference>
<keyword evidence="1" id="KW-0732">Signal</keyword>
<dbReference type="OrthoDB" id="596345at2"/>
<dbReference type="PANTHER" id="PTHR22953">
    <property type="entry name" value="ACID PHOSPHATASE RELATED"/>
    <property type="match status" value="1"/>
</dbReference>
<dbReference type="PANTHER" id="PTHR22953:SF153">
    <property type="entry name" value="PURPLE ACID PHOSPHATASE"/>
    <property type="match status" value="1"/>
</dbReference>
<dbReference type="RefSeq" id="WP_111595951.1">
    <property type="nucleotide sequence ID" value="NZ_QLLL01000001.1"/>
</dbReference>
<dbReference type="InterPro" id="IPR008963">
    <property type="entry name" value="Purple_acid_Pase-like_N"/>
</dbReference>
<dbReference type="SUPFAM" id="SSF56300">
    <property type="entry name" value="Metallo-dependent phosphatases"/>
    <property type="match status" value="1"/>
</dbReference>
<feature type="domain" description="Purple acid phosphatase N-terminal" evidence="3">
    <location>
        <begin position="62"/>
        <end position="156"/>
    </location>
</feature>
<dbReference type="PROSITE" id="PS51318">
    <property type="entry name" value="TAT"/>
    <property type="match status" value="1"/>
</dbReference>
<dbReference type="InterPro" id="IPR029052">
    <property type="entry name" value="Metallo-depent_PP-like"/>
</dbReference>
<evidence type="ECO:0000256" key="1">
    <source>
        <dbReference type="ARBA" id="ARBA00022729"/>
    </source>
</evidence>
<comment type="caution">
    <text evidence="4">The sequence shown here is derived from an EMBL/GenBank/DDBJ whole genome shotgun (WGS) entry which is preliminary data.</text>
</comment>
<evidence type="ECO:0000259" key="3">
    <source>
        <dbReference type="Pfam" id="PF16656"/>
    </source>
</evidence>
<protein>
    <submittedName>
        <fullName evidence="4">Purple acid phosphatase-like protein</fullName>
    </submittedName>
</protein>
<dbReference type="GO" id="GO:0003993">
    <property type="term" value="F:acid phosphatase activity"/>
    <property type="evidence" value="ECO:0007669"/>
    <property type="project" value="InterPro"/>
</dbReference>
<evidence type="ECO:0000313" key="5">
    <source>
        <dbReference type="Proteomes" id="UP000249547"/>
    </source>
</evidence>
<evidence type="ECO:0000313" key="4">
    <source>
        <dbReference type="EMBL" id="RAJ10824.1"/>
    </source>
</evidence>
<dbReference type="Pfam" id="PF00149">
    <property type="entry name" value="Metallophos"/>
    <property type="match status" value="1"/>
</dbReference>
<dbReference type="GO" id="GO:0046872">
    <property type="term" value="F:metal ion binding"/>
    <property type="evidence" value="ECO:0007669"/>
    <property type="project" value="InterPro"/>
</dbReference>
<name>A0A327R4Z2_9BACT</name>
<evidence type="ECO:0000259" key="2">
    <source>
        <dbReference type="Pfam" id="PF00149"/>
    </source>
</evidence>
<organism evidence="4 5">
    <name type="scientific">Chitinophaga skermanii</name>
    <dbReference type="NCBI Taxonomy" id="331697"/>
    <lineage>
        <taxon>Bacteria</taxon>
        <taxon>Pseudomonadati</taxon>
        <taxon>Bacteroidota</taxon>
        <taxon>Chitinophagia</taxon>
        <taxon>Chitinophagales</taxon>
        <taxon>Chitinophagaceae</taxon>
        <taxon>Chitinophaga</taxon>
    </lineage>
</organism>
<dbReference type="InterPro" id="IPR039331">
    <property type="entry name" value="PAPs-like"/>
</dbReference>
<proteinExistence type="predicted"/>
<accession>A0A327R4Z2</accession>